<dbReference type="InterPro" id="IPR001387">
    <property type="entry name" value="Cro/C1-type_HTH"/>
</dbReference>
<dbReference type="PANTHER" id="PTHR46558">
    <property type="entry name" value="TRACRIPTIONAL REGULATORY PROTEIN-RELATED-RELATED"/>
    <property type="match status" value="1"/>
</dbReference>
<organism evidence="4 5">
    <name type="scientific">Streptococcus urinalis 2285-97</name>
    <dbReference type="NCBI Taxonomy" id="764291"/>
    <lineage>
        <taxon>Bacteria</taxon>
        <taxon>Bacillati</taxon>
        <taxon>Bacillota</taxon>
        <taxon>Bacilli</taxon>
        <taxon>Lactobacillales</taxon>
        <taxon>Streptococcaceae</taxon>
        <taxon>Streptococcus</taxon>
    </lineage>
</organism>
<feature type="transmembrane region" description="Helical" evidence="2">
    <location>
        <begin position="112"/>
        <end position="132"/>
    </location>
</feature>
<dbReference type="Gene3D" id="1.10.260.40">
    <property type="entry name" value="lambda repressor-like DNA-binding domains"/>
    <property type="match status" value="1"/>
</dbReference>
<dbReference type="SMART" id="SM00530">
    <property type="entry name" value="HTH_XRE"/>
    <property type="match status" value="1"/>
</dbReference>
<keyword evidence="2" id="KW-0472">Membrane</keyword>
<comment type="caution">
    <text evidence="4">The sequence shown here is derived from an EMBL/GenBank/DDBJ whole genome shotgun (WGS) entry which is preliminary data.</text>
</comment>
<accession>G5KF62</accession>
<keyword evidence="2" id="KW-0812">Transmembrane</keyword>
<sequence>MDIGKKLKSARKDNHLTQEEVSELIQVSRQTISNWENGKSYPDVISVIILSDLYHVSLDVLLKEDVEMIQHIEESTNIVKSNKKLMLAILLEIIIFLILIVIASFFETNILLITGTFTLATLATAFLLYQIVKRI</sequence>
<evidence type="ECO:0000259" key="3">
    <source>
        <dbReference type="PROSITE" id="PS50943"/>
    </source>
</evidence>
<evidence type="ECO:0000313" key="4">
    <source>
        <dbReference type="EMBL" id="EHJ57206.1"/>
    </source>
</evidence>
<dbReference type="InterPro" id="IPR010982">
    <property type="entry name" value="Lambda_DNA-bd_dom_sf"/>
</dbReference>
<protein>
    <submittedName>
        <fullName evidence="4">DNA-binding helix-turn-helix protein</fullName>
    </submittedName>
</protein>
<feature type="transmembrane region" description="Helical" evidence="2">
    <location>
        <begin position="85"/>
        <end position="106"/>
    </location>
</feature>
<evidence type="ECO:0000256" key="2">
    <source>
        <dbReference type="SAM" id="Phobius"/>
    </source>
</evidence>
<gene>
    <name evidence="4" type="ORF">STRUR_2190</name>
</gene>
<keyword evidence="2" id="KW-1133">Transmembrane helix</keyword>
<dbReference type="STRING" id="764291.STRUR_2190"/>
<dbReference type="eggNOG" id="COG1476">
    <property type="taxonomic scope" value="Bacteria"/>
</dbReference>
<dbReference type="CDD" id="cd00093">
    <property type="entry name" value="HTH_XRE"/>
    <property type="match status" value="1"/>
</dbReference>
<dbReference type="RefSeq" id="WP_006739928.1">
    <property type="nucleotide sequence ID" value="NZ_AEUZ02000001.1"/>
</dbReference>
<name>G5KF62_9STRE</name>
<dbReference type="GO" id="GO:0003677">
    <property type="term" value="F:DNA binding"/>
    <property type="evidence" value="ECO:0007669"/>
    <property type="project" value="UniProtKB-KW"/>
</dbReference>
<feature type="domain" description="HTH cro/C1-type" evidence="3">
    <location>
        <begin position="7"/>
        <end position="61"/>
    </location>
</feature>
<proteinExistence type="predicted"/>
<evidence type="ECO:0000256" key="1">
    <source>
        <dbReference type="ARBA" id="ARBA00023125"/>
    </source>
</evidence>
<dbReference type="Proteomes" id="UP000005388">
    <property type="component" value="Unassembled WGS sequence"/>
</dbReference>
<dbReference type="AlphaFoldDB" id="G5KF62"/>
<dbReference type="SUPFAM" id="SSF47413">
    <property type="entry name" value="lambda repressor-like DNA-binding domains"/>
    <property type="match status" value="1"/>
</dbReference>
<keyword evidence="1 4" id="KW-0238">DNA-binding</keyword>
<dbReference type="PROSITE" id="PS50943">
    <property type="entry name" value="HTH_CROC1"/>
    <property type="match status" value="1"/>
</dbReference>
<evidence type="ECO:0000313" key="5">
    <source>
        <dbReference type="Proteomes" id="UP000005388"/>
    </source>
</evidence>
<keyword evidence="5" id="KW-1185">Reference proteome</keyword>
<dbReference type="EMBL" id="AEUZ02000001">
    <property type="protein sequence ID" value="EHJ57206.1"/>
    <property type="molecule type" value="Genomic_DNA"/>
</dbReference>
<dbReference type="Pfam" id="PF01381">
    <property type="entry name" value="HTH_3"/>
    <property type="match status" value="1"/>
</dbReference>
<reference evidence="4 5" key="1">
    <citation type="journal article" date="2014" name="Int. J. Syst. Evol. Microbiol.">
        <title>Phylogenomics and the dynamic genome evolution of the genus Streptococcus.</title>
        <authorList>
            <consortium name="The Broad Institute Genome Sequencing Platform"/>
            <person name="Richards V.P."/>
            <person name="Palmer S.R."/>
            <person name="Pavinski Bitar P.D."/>
            <person name="Qin X."/>
            <person name="Weinstock G.M."/>
            <person name="Highlander S.K."/>
            <person name="Town C.D."/>
            <person name="Burne R.A."/>
            <person name="Stanhope M.J."/>
        </authorList>
    </citation>
    <scope>NUCLEOTIDE SEQUENCE [LARGE SCALE GENOMIC DNA]</scope>
    <source>
        <strain evidence="4 5">2285-97</strain>
    </source>
</reference>
<dbReference type="PANTHER" id="PTHR46558:SF4">
    <property type="entry name" value="DNA-BIDING PHAGE PROTEIN"/>
    <property type="match status" value="1"/>
</dbReference>